<dbReference type="Proteomes" id="UP000243515">
    <property type="component" value="Unassembled WGS sequence"/>
</dbReference>
<organism evidence="2 3">
    <name type="scientific">Elaphomyces granulatus</name>
    <dbReference type="NCBI Taxonomy" id="519963"/>
    <lineage>
        <taxon>Eukaryota</taxon>
        <taxon>Fungi</taxon>
        <taxon>Dikarya</taxon>
        <taxon>Ascomycota</taxon>
        <taxon>Pezizomycotina</taxon>
        <taxon>Eurotiomycetes</taxon>
        <taxon>Eurotiomycetidae</taxon>
        <taxon>Eurotiales</taxon>
        <taxon>Elaphomycetaceae</taxon>
        <taxon>Elaphomyces</taxon>
    </lineage>
</organism>
<keyword evidence="3" id="KW-1185">Reference proteome</keyword>
<accession>A0A232LUN0</accession>
<evidence type="ECO:0000313" key="3">
    <source>
        <dbReference type="Proteomes" id="UP000243515"/>
    </source>
</evidence>
<sequence length="262" mass="29770">MEDHGVTADNIWNIDEKGFLIEIGSKMRRIMSREAYEQGRCRQSAQDGSREFITLLACVSALGKTIPPTLLYKGQSGDLQNSWVEELGDEDDVFFSATENGAYKNYYQASIDCRWPLNLRFIEWASKHGIIVLILPHMQHIGCNLSTLIAFNLWLQKNQVHLDKWLHKSLGQTRGFEKAGIWPFSPPIVLNAIARRPVTPPDAQGEPTKPPTPMTSKSIRRAQKTYKSNPTPENLDVIFRSQERLAAQHEVDKHMQSGLLEE</sequence>
<comment type="caution">
    <text evidence="2">The sequence shown here is derived from an EMBL/GenBank/DDBJ whole genome shotgun (WGS) entry which is preliminary data.</text>
</comment>
<dbReference type="EMBL" id="NPHW01004594">
    <property type="protein sequence ID" value="OXV07738.1"/>
    <property type="molecule type" value="Genomic_DNA"/>
</dbReference>
<dbReference type="OrthoDB" id="4207519at2759"/>
<evidence type="ECO:0000313" key="2">
    <source>
        <dbReference type="EMBL" id="OXV07738.1"/>
    </source>
</evidence>
<protein>
    <recommendedName>
        <fullName evidence="4">DDE-1 domain-containing protein</fullName>
    </recommendedName>
</protein>
<gene>
    <name evidence="2" type="ORF">Egran_04498</name>
</gene>
<reference evidence="2 3" key="1">
    <citation type="journal article" date="2015" name="Environ. Microbiol.">
        <title>Metagenome sequence of Elaphomyces granulatus from sporocarp tissue reveals Ascomycota ectomycorrhizal fingerprints of genome expansion and a Proteobacteria-rich microbiome.</title>
        <authorList>
            <person name="Quandt C.A."/>
            <person name="Kohler A."/>
            <person name="Hesse C.N."/>
            <person name="Sharpton T.J."/>
            <person name="Martin F."/>
            <person name="Spatafora J.W."/>
        </authorList>
    </citation>
    <scope>NUCLEOTIDE SEQUENCE [LARGE SCALE GENOMIC DNA]</scope>
    <source>
        <strain evidence="2 3">OSC145934</strain>
    </source>
</reference>
<proteinExistence type="predicted"/>
<evidence type="ECO:0008006" key="4">
    <source>
        <dbReference type="Google" id="ProtNLM"/>
    </source>
</evidence>
<dbReference type="AlphaFoldDB" id="A0A232LUN0"/>
<name>A0A232LUN0_9EURO</name>
<feature type="region of interest" description="Disordered" evidence="1">
    <location>
        <begin position="198"/>
        <end position="234"/>
    </location>
</feature>
<evidence type="ECO:0000256" key="1">
    <source>
        <dbReference type="SAM" id="MobiDB-lite"/>
    </source>
</evidence>